<dbReference type="EMBL" id="CP003546">
    <property type="protein sequence ID" value="AFP85297.1"/>
    <property type="molecule type" value="Genomic_DNA"/>
</dbReference>
<dbReference type="KEGG" id="sect:A359_09350"/>
<accession>J3TG20</accession>
<feature type="domain" description="CinA C-terminal" evidence="1">
    <location>
        <begin position="19"/>
        <end position="166"/>
    </location>
</feature>
<dbReference type="AlphaFoldDB" id="J3TG20"/>
<evidence type="ECO:0000313" key="3">
    <source>
        <dbReference type="Proteomes" id="UP000003936"/>
    </source>
</evidence>
<dbReference type="PATRIC" id="fig|1199245.3.peg.1073"/>
<keyword evidence="3" id="KW-1185">Reference proteome</keyword>
<reference evidence="2 3" key="1">
    <citation type="journal article" date="2012" name="Mol. Biol. Evol.">
        <title>Genome reduction and co-evolution between the primary and secondary bacterial symbionts of psyllids.</title>
        <authorList>
            <person name="Sloan D.B."/>
            <person name="Moran N.A."/>
        </authorList>
    </citation>
    <scope>NUCLEOTIDE SEQUENCE [LARGE SCALE GENOMIC DNA]</scope>
    <source>
        <strain evidence="2">Ceuc_S</strain>
    </source>
</reference>
<dbReference type="STRING" id="1199245.A359_09350"/>
<dbReference type="NCBIfam" id="NF002975">
    <property type="entry name" value="PRK03661.1"/>
    <property type="match status" value="1"/>
</dbReference>
<evidence type="ECO:0000259" key="1">
    <source>
        <dbReference type="Pfam" id="PF02464"/>
    </source>
</evidence>
<dbReference type="Pfam" id="PF02464">
    <property type="entry name" value="CinA"/>
    <property type="match status" value="1"/>
</dbReference>
<dbReference type="HOGENOM" id="CLU_030805_1_1_6"/>
<dbReference type="Gene3D" id="3.90.950.20">
    <property type="entry name" value="CinA-like"/>
    <property type="match status" value="1"/>
</dbReference>
<gene>
    <name evidence="2" type="ORF">A359_09350</name>
</gene>
<dbReference type="SUPFAM" id="SSF142433">
    <property type="entry name" value="CinA-like"/>
    <property type="match status" value="1"/>
</dbReference>
<proteinExistence type="predicted"/>
<evidence type="ECO:0000313" key="2">
    <source>
        <dbReference type="EMBL" id="AFP85297.1"/>
    </source>
</evidence>
<protein>
    <submittedName>
        <fullName evidence="2">Uncharacterized protein (Competence-and mitomycin-induced)</fullName>
    </submittedName>
</protein>
<sequence length="178" mass="19034">MHVNNKNVIHNNELYALSVLLGTTLKREKKWITCAESCTGGWVAKMITDVAGSSNWFKCGFVTYSNQAKIDLLNVRHGTIEQHGAVSDAVVKEMACGALRAASADYAVAISGIAGPDGGTVEKPVGMVWFGFALAEGALFSQLMHLEGDRNSVRRQAVHLALGMLFATSSEHALCPAL</sequence>
<organism evidence="2 3">
    <name type="scientific">secondary endosymbiont of Ctenarytaina eucalypti</name>
    <dbReference type="NCBI Taxonomy" id="1199245"/>
    <lineage>
        <taxon>Bacteria</taxon>
        <taxon>Pseudomonadati</taxon>
        <taxon>Pseudomonadota</taxon>
        <taxon>Gammaproteobacteria</taxon>
        <taxon>Enterobacterales</taxon>
        <taxon>Enterobacteriaceae</taxon>
        <taxon>aphid secondary symbionts</taxon>
    </lineage>
</organism>
<dbReference type="InterPro" id="IPR036653">
    <property type="entry name" value="CinA-like_C"/>
</dbReference>
<dbReference type="InterPro" id="IPR008136">
    <property type="entry name" value="CinA_C"/>
</dbReference>
<dbReference type="NCBIfam" id="TIGR00199">
    <property type="entry name" value="PncC_domain"/>
    <property type="match status" value="1"/>
</dbReference>
<name>J3TG20_9ENTR</name>
<dbReference type="Proteomes" id="UP000003936">
    <property type="component" value="Chromosome"/>
</dbReference>